<organism evidence="1 2">
    <name type="scientific">Bacillus chungangensis</name>
    <dbReference type="NCBI Taxonomy" id="587633"/>
    <lineage>
        <taxon>Bacteria</taxon>
        <taxon>Bacillati</taxon>
        <taxon>Bacillota</taxon>
        <taxon>Bacilli</taxon>
        <taxon>Bacillales</taxon>
        <taxon>Bacillaceae</taxon>
        <taxon>Bacillus</taxon>
    </lineage>
</organism>
<evidence type="ECO:0000313" key="2">
    <source>
        <dbReference type="Proteomes" id="UP001223586"/>
    </source>
</evidence>
<gene>
    <name evidence="1" type="ORF">J2S08_003820</name>
</gene>
<dbReference type="Proteomes" id="UP001223586">
    <property type="component" value="Unassembled WGS sequence"/>
</dbReference>
<comment type="caution">
    <text evidence="1">The sequence shown here is derived from an EMBL/GenBank/DDBJ whole genome shotgun (WGS) entry which is preliminary data.</text>
</comment>
<accession>A0ABT9WXG8</accession>
<dbReference type="Pfam" id="PF10764">
    <property type="entry name" value="Gin"/>
    <property type="match status" value="1"/>
</dbReference>
<proteinExistence type="predicted"/>
<dbReference type="RefSeq" id="WP_307232334.1">
    <property type="nucleotide sequence ID" value="NZ_JAUSTT010000029.1"/>
</dbReference>
<name>A0ABT9WXG8_9BACI</name>
<dbReference type="InterPro" id="IPR019700">
    <property type="entry name" value="Sigma-G_inhibitor_Gin"/>
</dbReference>
<dbReference type="EMBL" id="JAUSTT010000029">
    <property type="protein sequence ID" value="MDQ0177929.1"/>
    <property type="molecule type" value="Genomic_DNA"/>
</dbReference>
<keyword evidence="2" id="KW-1185">Reference proteome</keyword>
<evidence type="ECO:0008006" key="3">
    <source>
        <dbReference type="Google" id="ProtNLM"/>
    </source>
</evidence>
<evidence type="ECO:0000313" key="1">
    <source>
        <dbReference type="EMBL" id="MDQ0177929.1"/>
    </source>
</evidence>
<protein>
    <recommendedName>
        <fullName evidence="3">Sigma factor G inhibitor Gin</fullName>
    </recommendedName>
</protein>
<reference evidence="1 2" key="1">
    <citation type="submission" date="2023-07" db="EMBL/GenBank/DDBJ databases">
        <title>Genomic Encyclopedia of Type Strains, Phase IV (KMG-IV): sequencing the most valuable type-strain genomes for metagenomic binning, comparative biology and taxonomic classification.</title>
        <authorList>
            <person name="Goeker M."/>
        </authorList>
    </citation>
    <scope>NUCLEOTIDE SEQUENCE [LARGE SCALE GENOMIC DNA]</scope>
    <source>
        <strain evidence="1 2">DSM 23837</strain>
    </source>
</reference>
<sequence>MHESTLETCIICEQRKKKGIHLYTSFICIDCEKEILQTDTNDAKYQYFIKRLKCVAKPEIFS</sequence>